<dbReference type="OrthoDB" id="2666928at2"/>
<sequence>MKDLHKIYPETAQVPQNRKGKTVTSNCSDALKKTTDIIKYDLKKELSIEFEIVDLADLYKEFKEKLTVIHRTDFYHIIWFQSGSCTHLVDFNPIKIDFNSLLFLNKDIVHRFDDQTDVVGKAILFTERFFCTTESDTTFLQNSILFNDLFSNFPVSLQKTAAHFEELFQQMQTELKNSKDHFQTAILQNLLHNFLLHAERERSSQNFSQIKKDTDFDYVMLFKKSLEKTYKNKKQVNYYARQISITEKRLNQATTKVLGKTPKEMIDDRIMLEAKRILAHTRESVKEIGYSLGFEEPTYFIKYFKKHSHATPTEFREKINLA</sequence>
<keyword evidence="3" id="KW-0804">Transcription</keyword>
<proteinExistence type="predicted"/>
<keyword evidence="1" id="KW-0805">Transcription regulation</keyword>
<dbReference type="SUPFAM" id="SSF51215">
    <property type="entry name" value="Regulatory protein AraC"/>
    <property type="match status" value="1"/>
</dbReference>
<organism evidence="5 6">
    <name type="scientific">Flavobacterium cupreum</name>
    <dbReference type="NCBI Taxonomy" id="2133766"/>
    <lineage>
        <taxon>Bacteria</taxon>
        <taxon>Pseudomonadati</taxon>
        <taxon>Bacteroidota</taxon>
        <taxon>Flavobacteriia</taxon>
        <taxon>Flavobacteriales</taxon>
        <taxon>Flavobacteriaceae</taxon>
        <taxon>Flavobacterium</taxon>
    </lineage>
</organism>
<feature type="domain" description="HTH araC/xylS-type" evidence="4">
    <location>
        <begin position="220"/>
        <end position="318"/>
    </location>
</feature>
<dbReference type="Proteomes" id="UP000288102">
    <property type="component" value="Unassembled WGS sequence"/>
</dbReference>
<evidence type="ECO:0000313" key="6">
    <source>
        <dbReference type="Proteomes" id="UP000288102"/>
    </source>
</evidence>
<evidence type="ECO:0000256" key="1">
    <source>
        <dbReference type="ARBA" id="ARBA00023015"/>
    </source>
</evidence>
<accession>A0A434ADM3</accession>
<dbReference type="PROSITE" id="PS01124">
    <property type="entry name" value="HTH_ARAC_FAMILY_2"/>
    <property type="match status" value="1"/>
</dbReference>
<dbReference type="InterPro" id="IPR037923">
    <property type="entry name" value="HTH-like"/>
</dbReference>
<dbReference type="SUPFAM" id="SSF46689">
    <property type="entry name" value="Homeodomain-like"/>
    <property type="match status" value="1"/>
</dbReference>
<dbReference type="InterPro" id="IPR009057">
    <property type="entry name" value="Homeodomain-like_sf"/>
</dbReference>
<dbReference type="AlphaFoldDB" id="A0A434ADM3"/>
<gene>
    <name evidence="5" type="ORF">D0817_02220</name>
</gene>
<dbReference type="SMART" id="SM00342">
    <property type="entry name" value="HTH_ARAC"/>
    <property type="match status" value="1"/>
</dbReference>
<dbReference type="GO" id="GO:0043565">
    <property type="term" value="F:sequence-specific DNA binding"/>
    <property type="evidence" value="ECO:0007669"/>
    <property type="project" value="InterPro"/>
</dbReference>
<dbReference type="EMBL" id="QWDM01000001">
    <property type="protein sequence ID" value="RUT72443.1"/>
    <property type="molecule type" value="Genomic_DNA"/>
</dbReference>
<dbReference type="PANTHER" id="PTHR43280">
    <property type="entry name" value="ARAC-FAMILY TRANSCRIPTIONAL REGULATOR"/>
    <property type="match status" value="1"/>
</dbReference>
<evidence type="ECO:0000256" key="2">
    <source>
        <dbReference type="ARBA" id="ARBA00023125"/>
    </source>
</evidence>
<keyword evidence="2" id="KW-0238">DNA-binding</keyword>
<evidence type="ECO:0000313" key="5">
    <source>
        <dbReference type="EMBL" id="RUT72443.1"/>
    </source>
</evidence>
<dbReference type="Gene3D" id="1.10.10.60">
    <property type="entry name" value="Homeodomain-like"/>
    <property type="match status" value="1"/>
</dbReference>
<comment type="caution">
    <text evidence="5">The sequence shown here is derived from an EMBL/GenBank/DDBJ whole genome shotgun (WGS) entry which is preliminary data.</text>
</comment>
<dbReference type="InterPro" id="IPR018060">
    <property type="entry name" value="HTH_AraC"/>
</dbReference>
<evidence type="ECO:0000256" key="3">
    <source>
        <dbReference type="ARBA" id="ARBA00023163"/>
    </source>
</evidence>
<dbReference type="Pfam" id="PF12833">
    <property type="entry name" value="HTH_18"/>
    <property type="match status" value="1"/>
</dbReference>
<protein>
    <submittedName>
        <fullName evidence="5">Helix-turn-helix domain-containing protein</fullName>
    </submittedName>
</protein>
<reference evidence="6" key="1">
    <citation type="journal article" date="2019" name="Syst. Appl. Microbiol.">
        <title>Flavobacterium circumlabens sp. nov. and Flavobacterium cupreum sp. nov., two psychrotrophic species isolated from Antarctic environmental samples.</title>
        <authorList>
            <person name="Kralova S."/>
            <person name="Busse H.-J."/>
            <person name="Svec P."/>
            <person name="Maslanova I."/>
            <person name="Stankova E."/>
            <person name="Bartak M."/>
            <person name="Sedlacek I."/>
        </authorList>
    </citation>
    <scope>NUCLEOTIDE SEQUENCE [LARGE SCALE GENOMIC DNA]</scope>
    <source>
        <strain evidence="6">CCM 8825</strain>
    </source>
</reference>
<keyword evidence="6" id="KW-1185">Reference proteome</keyword>
<dbReference type="PANTHER" id="PTHR43280:SF32">
    <property type="entry name" value="TRANSCRIPTIONAL REGULATORY PROTEIN"/>
    <property type="match status" value="1"/>
</dbReference>
<dbReference type="GO" id="GO:0003700">
    <property type="term" value="F:DNA-binding transcription factor activity"/>
    <property type="evidence" value="ECO:0007669"/>
    <property type="project" value="InterPro"/>
</dbReference>
<name>A0A434ADM3_9FLAO</name>
<dbReference type="Pfam" id="PF02311">
    <property type="entry name" value="AraC_binding"/>
    <property type="match status" value="1"/>
</dbReference>
<dbReference type="InterPro" id="IPR003313">
    <property type="entry name" value="AraC-bd"/>
</dbReference>
<evidence type="ECO:0000259" key="4">
    <source>
        <dbReference type="PROSITE" id="PS01124"/>
    </source>
</evidence>
<dbReference type="RefSeq" id="WP_127336747.1">
    <property type="nucleotide sequence ID" value="NZ_QWDM01000001.1"/>
</dbReference>